<dbReference type="Proteomes" id="UP000005951">
    <property type="component" value="Unassembled WGS sequence"/>
</dbReference>
<proteinExistence type="predicted"/>
<protein>
    <submittedName>
        <fullName evidence="1">Uncharacterized protein</fullName>
    </submittedName>
</protein>
<dbReference type="EMBL" id="AJYC02000211">
    <property type="protein sequence ID" value="EKT76744.1"/>
    <property type="molecule type" value="Genomic_DNA"/>
</dbReference>
<sequence length="71" mass="7658">MCALGLARLQRAGEAYQDAGRPPGGEELPDLCSLVVHAFHGMWTVTAEGGTAGTWKSSDSRECRIARLLER</sequence>
<evidence type="ECO:0000313" key="2">
    <source>
        <dbReference type="Proteomes" id="UP000005951"/>
    </source>
</evidence>
<reference evidence="1 2" key="1">
    <citation type="journal article" date="2013" name="Genome Announc.">
        <title>Draft Genome Sequence of Rhodococcus opacus Strain M213 Shows a Diverse Catabolic Potential.</title>
        <authorList>
            <person name="Pathak A."/>
            <person name="Green S.J."/>
            <person name="Ogram A."/>
            <person name="Chauhan A."/>
        </authorList>
    </citation>
    <scope>NUCLEOTIDE SEQUENCE [LARGE SCALE GENOMIC DNA]</scope>
    <source>
        <strain evidence="1 2">M213</strain>
    </source>
</reference>
<dbReference type="AlphaFoldDB" id="K8X5C1"/>
<comment type="caution">
    <text evidence="1">The sequence shown here is derived from an EMBL/GenBank/DDBJ whole genome shotgun (WGS) entry which is preliminary data.</text>
</comment>
<gene>
    <name evidence="1" type="ORF">WSS_A41225</name>
</gene>
<name>K8X5C1_RHOOP</name>
<accession>K8X5C1</accession>
<organism evidence="1 2">
    <name type="scientific">Rhodococcus opacus M213</name>
    <dbReference type="NCBI Taxonomy" id="1129896"/>
    <lineage>
        <taxon>Bacteria</taxon>
        <taxon>Bacillati</taxon>
        <taxon>Actinomycetota</taxon>
        <taxon>Actinomycetes</taxon>
        <taxon>Mycobacteriales</taxon>
        <taxon>Nocardiaceae</taxon>
        <taxon>Rhodococcus</taxon>
    </lineage>
</organism>
<evidence type="ECO:0000313" key="1">
    <source>
        <dbReference type="EMBL" id="EKT76744.1"/>
    </source>
</evidence>